<dbReference type="InterPro" id="IPR029052">
    <property type="entry name" value="Metallo-depent_PP-like"/>
</dbReference>
<dbReference type="OrthoDB" id="9810718at2"/>
<evidence type="ECO:0000313" key="4">
    <source>
        <dbReference type="Proteomes" id="UP000002383"/>
    </source>
</evidence>
<dbReference type="SUPFAM" id="SSF56300">
    <property type="entry name" value="Metallo-dependent phosphatases"/>
    <property type="match status" value="1"/>
</dbReference>
<name>B8GS70_THISH</name>
<dbReference type="PANTHER" id="PTHR33393">
    <property type="entry name" value="POLYGLUTAMINE SYNTHESIS ACCESSORY PROTEIN RV0574C-RELATED"/>
    <property type="match status" value="1"/>
</dbReference>
<dbReference type="InterPro" id="IPR052169">
    <property type="entry name" value="CW_Biosynth-Accessory"/>
</dbReference>
<feature type="domain" description="Capsule synthesis protein CapA" evidence="2">
    <location>
        <begin position="6"/>
        <end position="287"/>
    </location>
</feature>
<evidence type="ECO:0000259" key="2">
    <source>
        <dbReference type="SMART" id="SM00854"/>
    </source>
</evidence>
<evidence type="ECO:0000313" key="3">
    <source>
        <dbReference type="EMBL" id="ACL72774.1"/>
    </source>
</evidence>
<comment type="similarity">
    <text evidence="1">Belongs to the CapA family.</text>
</comment>
<organism evidence="3 4">
    <name type="scientific">Thioalkalivibrio sulfidiphilus (strain HL-EbGR7)</name>
    <dbReference type="NCBI Taxonomy" id="396588"/>
    <lineage>
        <taxon>Bacteria</taxon>
        <taxon>Pseudomonadati</taxon>
        <taxon>Pseudomonadota</taxon>
        <taxon>Gammaproteobacteria</taxon>
        <taxon>Chromatiales</taxon>
        <taxon>Ectothiorhodospiraceae</taxon>
        <taxon>Thioalkalivibrio</taxon>
    </lineage>
</organism>
<dbReference type="eggNOG" id="COG2843">
    <property type="taxonomic scope" value="Bacteria"/>
</dbReference>
<dbReference type="Proteomes" id="UP000002383">
    <property type="component" value="Chromosome"/>
</dbReference>
<accession>B8GS70</accession>
<dbReference type="STRING" id="396588.Tgr7_1691"/>
<dbReference type="AlphaFoldDB" id="B8GS70"/>
<dbReference type="InterPro" id="IPR019079">
    <property type="entry name" value="Capsule_synth_CapA"/>
</dbReference>
<dbReference type="HOGENOM" id="CLU_038823_3_0_6"/>
<dbReference type="RefSeq" id="WP_012638257.1">
    <property type="nucleotide sequence ID" value="NC_011901.1"/>
</dbReference>
<dbReference type="CDD" id="cd07381">
    <property type="entry name" value="MPP_CapA"/>
    <property type="match status" value="1"/>
</dbReference>
<dbReference type="SMART" id="SM00854">
    <property type="entry name" value="PGA_cap"/>
    <property type="match status" value="1"/>
</dbReference>
<proteinExistence type="inferred from homology"/>
<dbReference type="Pfam" id="PF09587">
    <property type="entry name" value="PGA_cap"/>
    <property type="match status" value="1"/>
</dbReference>
<reference evidence="3 4" key="1">
    <citation type="journal article" date="2011" name="Stand. Genomic Sci.">
        <title>Complete genome sequence of 'Thioalkalivibrio sulfidophilus' HL-EbGr7.</title>
        <authorList>
            <person name="Muyzer G."/>
            <person name="Sorokin D.Y."/>
            <person name="Mavromatis K."/>
            <person name="Lapidus A."/>
            <person name="Clum A."/>
            <person name="Ivanova N."/>
            <person name="Pati A."/>
            <person name="d'Haeseleer P."/>
            <person name="Woyke T."/>
            <person name="Kyrpides N.C."/>
        </authorList>
    </citation>
    <scope>NUCLEOTIDE SEQUENCE [LARGE SCALE GENOMIC DNA]</scope>
    <source>
        <strain evidence="3 4">HL-EbGR7</strain>
    </source>
</reference>
<sequence length="370" mass="41072">MNDVITLFLCGDVMTGRGIDQALPHPAPPDLYELWVQDAREYVSLAEAANGEFPKPMAPAHIWGDALAELAHFRPHLRLINLETGITRHGTPWPDKGIHYRMSPENAACLQAARIDCCSLANNHVMDWGVDALRETCRVLDGLGIAHAGAGEDLGAAMKPARLDVTTGHRVWVFSLGMTDSGIPPEWHAARGRPGVWLATEASAAGAEPVAERIRAHKRPGDLAVVSVHWGSNWGYRIPKGHREFAYRLVEAGADLIHGHSSHHPVGMELYRGRPILYGCGDFINDYEGIRGYEIVQPDLTLMFFPAFDAATGVLRSMSMTPLRRARFSLHRTGKDDARWLCEMLNRERQGDDPEFRLDDAGRIQWDLAQ</sequence>
<dbReference type="Gene3D" id="3.60.21.10">
    <property type="match status" value="1"/>
</dbReference>
<keyword evidence="4" id="KW-1185">Reference proteome</keyword>
<protein>
    <submittedName>
        <fullName evidence="3">CapA family protein</fullName>
    </submittedName>
</protein>
<dbReference type="EMBL" id="CP001339">
    <property type="protein sequence ID" value="ACL72774.1"/>
    <property type="molecule type" value="Genomic_DNA"/>
</dbReference>
<gene>
    <name evidence="3" type="ordered locus">Tgr7_1691</name>
</gene>
<dbReference type="PANTHER" id="PTHR33393:SF11">
    <property type="entry name" value="POLYGLUTAMINE SYNTHESIS ACCESSORY PROTEIN RV0574C-RELATED"/>
    <property type="match status" value="1"/>
</dbReference>
<dbReference type="KEGG" id="tgr:Tgr7_1691"/>
<evidence type="ECO:0000256" key="1">
    <source>
        <dbReference type="ARBA" id="ARBA00005662"/>
    </source>
</evidence>